<keyword evidence="4" id="KW-1185">Reference proteome</keyword>
<evidence type="ECO:0000256" key="2">
    <source>
        <dbReference type="SAM" id="MobiDB-lite"/>
    </source>
</evidence>
<feature type="coiled-coil region" evidence="1">
    <location>
        <begin position="225"/>
        <end position="335"/>
    </location>
</feature>
<evidence type="ECO:0000256" key="1">
    <source>
        <dbReference type="SAM" id="Coils"/>
    </source>
</evidence>
<feature type="non-terminal residue" evidence="3">
    <location>
        <position position="591"/>
    </location>
</feature>
<dbReference type="AlphaFoldDB" id="A0A812TP08"/>
<sequence>PRPLQIEYNSGLSEEDNEIFEDLGLPGHQKVAETVFEDPEEAGIRPRLLVPLQSVLGLKALCEREYIRTETVTEMLNQCRTAYYKELLYLREQLILAAEPEKQMLLASVQNYEVYYFNPPAYVDEDLKEYIMNCSRWTHKKLIEENYELQMKLAGQEDVFENVDFCLKGLLRRHGTYKVFKTMHNIVKNAKDLFNPEDMIRKKEMEGLKPIDELQAAVVELFPNLKAKEDNSGLLLAEIEELQQSVTQLRAELAKTKDLLEKERNRANELNRKCDEQKQLLEKPRADEVEVVKTVDNEATLEELKQLKELRQEMEQEAEAQARRLRKQLDEFAAAKSLPSGGSKADPKKHLQKLDEAISDAERLFQAAASLSAQQVVTKVQGAAKQVVDKSGEEKALKELQQLRQELEALKAKLAAAEKREREALQKLKELQTRPDKVEKSDSAGPVPDDYEEIKTRLERKIARIAELEAELDQTKRDLRAANRKVEEQELLLQEKGRKDAEKAKQLSDLMEKLRKSEEEADNLGGKLYNAQEKIKKLKEEIRDLKNKLGIKVEESEGEEEEEAEDAPSFMSRYAIRAKNSGKPRWMLLSE</sequence>
<comment type="caution">
    <text evidence="3">The sequence shown here is derived from an EMBL/GenBank/DDBJ whole genome shotgun (WGS) entry which is preliminary data.</text>
</comment>
<dbReference type="EMBL" id="CAJNJA010024967">
    <property type="protein sequence ID" value="CAE7535351.1"/>
    <property type="molecule type" value="Genomic_DNA"/>
</dbReference>
<protein>
    <submittedName>
        <fullName evidence="3">LAMB1 protein</fullName>
    </submittedName>
</protein>
<feature type="compositionally biased region" description="Basic and acidic residues" evidence="2">
    <location>
        <begin position="427"/>
        <end position="442"/>
    </location>
</feature>
<name>A0A812TP08_9DINO</name>
<proteinExistence type="predicted"/>
<feature type="non-terminal residue" evidence="3">
    <location>
        <position position="1"/>
    </location>
</feature>
<dbReference type="OrthoDB" id="445038at2759"/>
<evidence type="ECO:0000313" key="4">
    <source>
        <dbReference type="Proteomes" id="UP000601435"/>
    </source>
</evidence>
<organism evidence="3 4">
    <name type="scientific">Symbiodinium necroappetens</name>
    <dbReference type="NCBI Taxonomy" id="1628268"/>
    <lineage>
        <taxon>Eukaryota</taxon>
        <taxon>Sar</taxon>
        <taxon>Alveolata</taxon>
        <taxon>Dinophyceae</taxon>
        <taxon>Suessiales</taxon>
        <taxon>Symbiodiniaceae</taxon>
        <taxon>Symbiodinium</taxon>
    </lineage>
</organism>
<feature type="region of interest" description="Disordered" evidence="2">
    <location>
        <begin position="427"/>
        <end position="452"/>
    </location>
</feature>
<keyword evidence="1" id="KW-0175">Coiled coil</keyword>
<evidence type="ECO:0000313" key="3">
    <source>
        <dbReference type="EMBL" id="CAE7535351.1"/>
    </source>
</evidence>
<accession>A0A812TP08</accession>
<dbReference type="Proteomes" id="UP000601435">
    <property type="component" value="Unassembled WGS sequence"/>
</dbReference>
<gene>
    <name evidence="3" type="primary">LAMB1</name>
    <name evidence="3" type="ORF">SNEC2469_LOCUS15398</name>
</gene>
<reference evidence="3" key="1">
    <citation type="submission" date="2021-02" db="EMBL/GenBank/DDBJ databases">
        <authorList>
            <person name="Dougan E. K."/>
            <person name="Rhodes N."/>
            <person name="Thang M."/>
            <person name="Chan C."/>
        </authorList>
    </citation>
    <scope>NUCLEOTIDE SEQUENCE</scope>
</reference>